<dbReference type="CDD" id="cd22160">
    <property type="entry name" value="F-box_AtFBL13-like"/>
    <property type="match status" value="1"/>
</dbReference>
<gene>
    <name evidence="2" type="ORF">LSALG_LOCUS24755</name>
</gene>
<name>A0AA36E6N5_LACSI</name>
<dbReference type="PANTHER" id="PTHR34223:SF51">
    <property type="entry name" value="OS06G0556300 PROTEIN"/>
    <property type="match status" value="1"/>
</dbReference>
<dbReference type="InterPro" id="IPR001810">
    <property type="entry name" value="F-box_dom"/>
</dbReference>
<organism evidence="2 3">
    <name type="scientific">Lactuca saligna</name>
    <name type="common">Willowleaf lettuce</name>
    <dbReference type="NCBI Taxonomy" id="75948"/>
    <lineage>
        <taxon>Eukaryota</taxon>
        <taxon>Viridiplantae</taxon>
        <taxon>Streptophyta</taxon>
        <taxon>Embryophyta</taxon>
        <taxon>Tracheophyta</taxon>
        <taxon>Spermatophyta</taxon>
        <taxon>Magnoliopsida</taxon>
        <taxon>eudicotyledons</taxon>
        <taxon>Gunneridae</taxon>
        <taxon>Pentapetalae</taxon>
        <taxon>asterids</taxon>
        <taxon>campanulids</taxon>
        <taxon>Asterales</taxon>
        <taxon>Asteraceae</taxon>
        <taxon>Cichorioideae</taxon>
        <taxon>Cichorieae</taxon>
        <taxon>Lactucinae</taxon>
        <taxon>Lactuca</taxon>
    </lineage>
</organism>
<dbReference type="InterPro" id="IPR032675">
    <property type="entry name" value="LRR_dom_sf"/>
</dbReference>
<proteinExistence type="predicted"/>
<protein>
    <recommendedName>
        <fullName evidence="1">F-box domain-containing protein</fullName>
    </recommendedName>
</protein>
<evidence type="ECO:0000313" key="2">
    <source>
        <dbReference type="EMBL" id="CAI9285279.1"/>
    </source>
</evidence>
<dbReference type="InterPro" id="IPR036047">
    <property type="entry name" value="F-box-like_dom_sf"/>
</dbReference>
<reference evidence="2" key="1">
    <citation type="submission" date="2023-04" db="EMBL/GenBank/DDBJ databases">
        <authorList>
            <person name="Vijverberg K."/>
            <person name="Xiong W."/>
            <person name="Schranz E."/>
        </authorList>
    </citation>
    <scope>NUCLEOTIDE SEQUENCE</scope>
</reference>
<dbReference type="SUPFAM" id="SSF81383">
    <property type="entry name" value="F-box domain"/>
    <property type="match status" value="1"/>
</dbReference>
<dbReference type="InterPro" id="IPR053197">
    <property type="entry name" value="F-box_SCFL_complex_component"/>
</dbReference>
<dbReference type="InterPro" id="IPR053781">
    <property type="entry name" value="F-box_AtFBL13-like"/>
</dbReference>
<sequence length="353" mass="40879">MKKSKPPKALKCEDGVDLISNMPDAILVLILSRLKSTKTAIRSSILSRRWRNLWTAVPSVDIQDGEKFKKNKFKEFVYWVLASKTVDLDSFRLRCDGYYNMSTVLRWIHMALTRNVKQLDLTICTKENAEAFELPHCLLKTLNIYCEDRRCCDIKISCPKLVVLNLEGDIACNLFFERLDSLKQAMIEATFEGNSVPVLFHGNSHVKPFWKNLYFLCKRIDGACDLALPNLKTAVLKTAMDAFTVDELIQILKYCPKLENLKLIITKDFNEKHEFLYEDGIRRIMTPDAKRVEFLELNREKPKLVMDWCEGHESTNGRSWTELRNDPRFGQPVQAIIKFPFCPHPLESCSFVD</sequence>
<dbReference type="Proteomes" id="UP001177003">
    <property type="component" value="Chromosome 5"/>
</dbReference>
<feature type="domain" description="F-box" evidence="1">
    <location>
        <begin position="19"/>
        <end position="57"/>
    </location>
</feature>
<dbReference type="Pfam" id="PF00646">
    <property type="entry name" value="F-box"/>
    <property type="match status" value="1"/>
</dbReference>
<evidence type="ECO:0000259" key="1">
    <source>
        <dbReference type="Pfam" id="PF00646"/>
    </source>
</evidence>
<dbReference type="EMBL" id="OX465081">
    <property type="protein sequence ID" value="CAI9285279.1"/>
    <property type="molecule type" value="Genomic_DNA"/>
</dbReference>
<keyword evidence="3" id="KW-1185">Reference proteome</keyword>
<dbReference type="PANTHER" id="PTHR34223">
    <property type="entry name" value="OS11G0201299 PROTEIN"/>
    <property type="match status" value="1"/>
</dbReference>
<accession>A0AA36E6N5</accession>
<dbReference type="Gene3D" id="3.80.10.10">
    <property type="entry name" value="Ribonuclease Inhibitor"/>
    <property type="match status" value="1"/>
</dbReference>
<dbReference type="AlphaFoldDB" id="A0AA36E6N5"/>
<evidence type="ECO:0000313" key="3">
    <source>
        <dbReference type="Proteomes" id="UP001177003"/>
    </source>
</evidence>